<feature type="transmembrane region" description="Helical" evidence="1">
    <location>
        <begin position="99"/>
        <end position="124"/>
    </location>
</feature>
<organism evidence="2 3">
    <name type="scientific">Sphingomonas canadensis</name>
    <dbReference type="NCBI Taxonomy" id="1219257"/>
    <lineage>
        <taxon>Bacteria</taxon>
        <taxon>Pseudomonadati</taxon>
        <taxon>Pseudomonadota</taxon>
        <taxon>Alphaproteobacteria</taxon>
        <taxon>Sphingomonadales</taxon>
        <taxon>Sphingomonadaceae</taxon>
        <taxon>Sphingomonas</taxon>
    </lineage>
</organism>
<keyword evidence="3" id="KW-1185">Reference proteome</keyword>
<evidence type="ECO:0008006" key="4">
    <source>
        <dbReference type="Google" id="ProtNLM"/>
    </source>
</evidence>
<evidence type="ECO:0000313" key="3">
    <source>
        <dbReference type="Proteomes" id="UP001596977"/>
    </source>
</evidence>
<gene>
    <name evidence="2" type="ORF">ACFQ1E_11260</name>
</gene>
<dbReference type="EMBL" id="JBHTJG010000004">
    <property type="protein sequence ID" value="MFD0946918.1"/>
    <property type="molecule type" value="Genomic_DNA"/>
</dbReference>
<evidence type="ECO:0000256" key="1">
    <source>
        <dbReference type="SAM" id="Phobius"/>
    </source>
</evidence>
<sequence length="128" mass="12984">MGSMIRAALAYFAIVFAAGFVLGALRTLWLAPAIGPMAAVAAELPLMLGVSWIACGWCLTRFGPLAAPRRAAMGGVAFALLMASELGLALALGGTTNGWAAALLTPQGLLGLAGQIAFAAMPLVRRGE</sequence>
<protein>
    <recommendedName>
        <fullName evidence="4">DUF4345 domain-containing protein</fullName>
    </recommendedName>
</protein>
<dbReference type="Proteomes" id="UP001596977">
    <property type="component" value="Unassembled WGS sequence"/>
</dbReference>
<dbReference type="RefSeq" id="WP_264943969.1">
    <property type="nucleotide sequence ID" value="NZ_JAPDRA010000004.1"/>
</dbReference>
<proteinExistence type="predicted"/>
<keyword evidence="1" id="KW-0472">Membrane</keyword>
<reference evidence="3" key="1">
    <citation type="journal article" date="2019" name="Int. J. Syst. Evol. Microbiol.">
        <title>The Global Catalogue of Microorganisms (GCM) 10K type strain sequencing project: providing services to taxonomists for standard genome sequencing and annotation.</title>
        <authorList>
            <consortium name="The Broad Institute Genomics Platform"/>
            <consortium name="The Broad Institute Genome Sequencing Center for Infectious Disease"/>
            <person name="Wu L."/>
            <person name="Ma J."/>
        </authorList>
    </citation>
    <scope>NUCLEOTIDE SEQUENCE [LARGE SCALE GENOMIC DNA]</scope>
    <source>
        <strain evidence="3">CCUG 62982</strain>
    </source>
</reference>
<comment type="caution">
    <text evidence="2">The sequence shown here is derived from an EMBL/GenBank/DDBJ whole genome shotgun (WGS) entry which is preliminary data.</text>
</comment>
<keyword evidence="1" id="KW-1133">Transmembrane helix</keyword>
<name>A0ABW3H647_9SPHN</name>
<feature type="transmembrane region" description="Helical" evidence="1">
    <location>
        <begin position="33"/>
        <end position="59"/>
    </location>
</feature>
<accession>A0ABW3H647</accession>
<feature type="transmembrane region" description="Helical" evidence="1">
    <location>
        <begin position="71"/>
        <end position="93"/>
    </location>
</feature>
<keyword evidence="1" id="KW-0812">Transmembrane</keyword>
<evidence type="ECO:0000313" key="2">
    <source>
        <dbReference type="EMBL" id="MFD0946918.1"/>
    </source>
</evidence>